<reference evidence="7 8" key="1">
    <citation type="journal article" date="2018" name="Nat. Ecol. Evol.">
        <title>Pezizomycetes genomes reveal the molecular basis of ectomycorrhizal truffle lifestyle.</title>
        <authorList>
            <person name="Murat C."/>
            <person name="Payen T."/>
            <person name="Noel B."/>
            <person name="Kuo A."/>
            <person name="Morin E."/>
            <person name="Chen J."/>
            <person name="Kohler A."/>
            <person name="Krizsan K."/>
            <person name="Balestrini R."/>
            <person name="Da Silva C."/>
            <person name="Montanini B."/>
            <person name="Hainaut M."/>
            <person name="Levati E."/>
            <person name="Barry K.W."/>
            <person name="Belfiori B."/>
            <person name="Cichocki N."/>
            <person name="Clum A."/>
            <person name="Dockter R.B."/>
            <person name="Fauchery L."/>
            <person name="Guy J."/>
            <person name="Iotti M."/>
            <person name="Le Tacon F."/>
            <person name="Lindquist E.A."/>
            <person name="Lipzen A."/>
            <person name="Malagnac F."/>
            <person name="Mello A."/>
            <person name="Molinier V."/>
            <person name="Miyauchi S."/>
            <person name="Poulain J."/>
            <person name="Riccioni C."/>
            <person name="Rubini A."/>
            <person name="Sitrit Y."/>
            <person name="Splivallo R."/>
            <person name="Traeger S."/>
            <person name="Wang M."/>
            <person name="Zifcakova L."/>
            <person name="Wipf D."/>
            <person name="Zambonelli A."/>
            <person name="Paolocci F."/>
            <person name="Nowrousian M."/>
            <person name="Ottonello S."/>
            <person name="Baldrian P."/>
            <person name="Spatafora J.W."/>
            <person name="Henrissat B."/>
            <person name="Nagy L.G."/>
            <person name="Aury J.M."/>
            <person name="Wincker P."/>
            <person name="Grigoriev I.V."/>
            <person name="Bonfante P."/>
            <person name="Martin F.M."/>
        </authorList>
    </citation>
    <scope>NUCLEOTIDE SEQUENCE [LARGE SCALE GENOMIC DNA]</scope>
    <source>
        <strain evidence="7 8">ATCC MYA-4762</strain>
    </source>
</reference>
<protein>
    <recommendedName>
        <fullName evidence="3">Cofilin</fullName>
    </recommendedName>
    <alternativeName>
        <fullName evidence="5">Actin-depolymerizing factor 1</fullName>
    </alternativeName>
</protein>
<dbReference type="OrthoDB" id="10249245at2759"/>
<evidence type="ECO:0000256" key="2">
    <source>
        <dbReference type="ARBA" id="ARBA00006844"/>
    </source>
</evidence>
<dbReference type="CDD" id="cd11286">
    <property type="entry name" value="ADF_cofilin_like"/>
    <property type="match status" value="1"/>
</dbReference>
<dbReference type="STRING" id="1051890.A0A3N4LTJ9"/>
<comment type="similarity">
    <text evidence="2">Belongs to the actin-binding proteins ADF family.</text>
</comment>
<dbReference type="SUPFAM" id="SSF55753">
    <property type="entry name" value="Actin depolymerizing proteins"/>
    <property type="match status" value="1"/>
</dbReference>
<dbReference type="InterPro" id="IPR017904">
    <property type="entry name" value="ADF/Cofilin"/>
</dbReference>
<evidence type="ECO:0000256" key="5">
    <source>
        <dbReference type="ARBA" id="ARBA00032427"/>
    </source>
</evidence>
<dbReference type="GO" id="GO:0015629">
    <property type="term" value="C:actin cytoskeleton"/>
    <property type="evidence" value="ECO:0007669"/>
    <property type="project" value="InterPro"/>
</dbReference>
<dbReference type="PROSITE" id="PS51263">
    <property type="entry name" value="ADF_H"/>
    <property type="match status" value="1"/>
</dbReference>
<accession>A0A3N4LTJ9</accession>
<dbReference type="InterPro" id="IPR029006">
    <property type="entry name" value="ADF-H/Gelsolin-like_dom_sf"/>
</dbReference>
<dbReference type="Proteomes" id="UP000267821">
    <property type="component" value="Unassembled WGS sequence"/>
</dbReference>
<organism evidence="7 8">
    <name type="scientific">Terfezia boudieri ATCC MYA-4762</name>
    <dbReference type="NCBI Taxonomy" id="1051890"/>
    <lineage>
        <taxon>Eukaryota</taxon>
        <taxon>Fungi</taxon>
        <taxon>Dikarya</taxon>
        <taxon>Ascomycota</taxon>
        <taxon>Pezizomycotina</taxon>
        <taxon>Pezizomycetes</taxon>
        <taxon>Pezizales</taxon>
        <taxon>Pezizaceae</taxon>
        <taxon>Terfezia</taxon>
    </lineage>
</organism>
<evidence type="ECO:0000256" key="1">
    <source>
        <dbReference type="ARBA" id="ARBA00004109"/>
    </source>
</evidence>
<dbReference type="GO" id="GO:0003779">
    <property type="term" value="F:actin binding"/>
    <property type="evidence" value="ECO:0007669"/>
    <property type="project" value="UniProtKB-KW"/>
</dbReference>
<dbReference type="InParanoid" id="A0A3N4LTJ9"/>
<evidence type="ECO:0000256" key="4">
    <source>
        <dbReference type="ARBA" id="ARBA00023203"/>
    </source>
</evidence>
<dbReference type="AlphaFoldDB" id="A0A3N4LTJ9"/>
<dbReference type="EMBL" id="ML121535">
    <property type="protein sequence ID" value="RPB26243.1"/>
    <property type="molecule type" value="Genomic_DNA"/>
</dbReference>
<dbReference type="Pfam" id="PF00241">
    <property type="entry name" value="Cofilin_ADF"/>
    <property type="match status" value="1"/>
</dbReference>
<dbReference type="PANTHER" id="PTHR11913">
    <property type="entry name" value="COFILIN-RELATED"/>
    <property type="match status" value="1"/>
</dbReference>
<proteinExistence type="inferred from homology"/>
<dbReference type="InterPro" id="IPR002108">
    <property type="entry name" value="ADF-H"/>
</dbReference>
<name>A0A3N4LTJ9_9PEZI</name>
<feature type="non-terminal residue" evidence="7">
    <location>
        <position position="1"/>
    </location>
</feature>
<evidence type="ECO:0000313" key="7">
    <source>
        <dbReference type="EMBL" id="RPB26243.1"/>
    </source>
</evidence>
<sequence>SVGLGPDCVSTFDELKLKKTYSYIIYKLSDDRKTIIVDEKKTNIVDDKKTAIVDESSELTYGKFVDKLPEADCRYAVFDFHYELDPTEGKRDKIVFVTWSPEKAPIRSKMVYASSKDTLRRALAGVGADVQGTDFSEVAYDAVLEKVAKRKSTQ</sequence>
<keyword evidence="8" id="KW-1185">Reference proteome</keyword>
<dbReference type="Gene3D" id="3.40.20.10">
    <property type="entry name" value="Severin"/>
    <property type="match status" value="1"/>
</dbReference>
<evidence type="ECO:0000259" key="6">
    <source>
        <dbReference type="PROSITE" id="PS51263"/>
    </source>
</evidence>
<dbReference type="GO" id="GO:0016363">
    <property type="term" value="C:nuclear matrix"/>
    <property type="evidence" value="ECO:0007669"/>
    <property type="project" value="UniProtKB-SubCell"/>
</dbReference>
<keyword evidence="4" id="KW-0009">Actin-binding</keyword>
<dbReference type="GO" id="GO:0030042">
    <property type="term" value="P:actin filament depolymerization"/>
    <property type="evidence" value="ECO:0007669"/>
    <property type="project" value="InterPro"/>
</dbReference>
<dbReference type="FunCoup" id="A0A3N4LTJ9">
    <property type="interactions" value="799"/>
</dbReference>
<gene>
    <name evidence="7" type="ORF">L211DRAFT_901073</name>
</gene>
<comment type="subcellular location">
    <subcellularLocation>
        <location evidence="1">Nucleus matrix</location>
    </subcellularLocation>
</comment>
<dbReference type="SMART" id="SM00102">
    <property type="entry name" value="ADF"/>
    <property type="match status" value="1"/>
</dbReference>
<evidence type="ECO:0000313" key="8">
    <source>
        <dbReference type="Proteomes" id="UP000267821"/>
    </source>
</evidence>
<feature type="domain" description="ADF-H" evidence="6">
    <location>
        <begin position="1"/>
        <end position="148"/>
    </location>
</feature>
<evidence type="ECO:0000256" key="3">
    <source>
        <dbReference type="ARBA" id="ARBA00015630"/>
    </source>
</evidence>